<dbReference type="AlphaFoldDB" id="G7WR54"/>
<evidence type="ECO:0008006" key="4">
    <source>
        <dbReference type="Google" id="ProtNLM"/>
    </source>
</evidence>
<sequence length="336" mass="35049">MQNHQIQSILLILLLAPGAASLAEGGGVQFAGDHYKVQGGPKIDVSVINPVFSPGTGGTLRLILANDGVVEGLVPGAVPPGSEEDAAQEMLEEFRCLEAANLRADLLAAAPVRVLSGPVQIDRLGPGETSPLEFEIEIEEGAEGPILLSLQVEYEHQTDVSVSGGGASPLYLPTILQLDLILSVEGEPPAFKLISTRSGLSPGEEGEISLVLGNAGKATARNCTARLVAAPPFIPVSNISRLGDIPPGGTAVARFEVAVEGSARAGEYRVGCEMIHDGGGSTLSIPLSVVSPEESRLHSGRLIGALLLAAALAALWHLRSRMKGLSRSRRTLRPRR</sequence>
<name>G7WR54_METH6</name>
<reference evidence="2 3" key="1">
    <citation type="journal article" date="2012" name="PLoS ONE">
        <title>The genome characteristics and predicted function of methyl-group oxidation pathway in the obligate aceticlastic methanogens, Methanosaeta spp.</title>
        <authorList>
            <person name="Zhu J."/>
            <person name="Zheng H."/>
            <person name="Ai G."/>
            <person name="Zhang G."/>
            <person name="Liu D."/>
            <person name="Liu X."/>
            <person name="Dong X."/>
        </authorList>
    </citation>
    <scope>NUCLEOTIDE SEQUENCE [LARGE SCALE GENOMIC DNA]</scope>
    <source>
        <strain evidence="2 3">6Ac</strain>
    </source>
</reference>
<keyword evidence="1" id="KW-0472">Membrane</keyword>
<dbReference type="HOGENOM" id="CLU_825410_0_0_2"/>
<gene>
    <name evidence="2" type="ordered locus">Mhar_2001</name>
</gene>
<evidence type="ECO:0000256" key="1">
    <source>
        <dbReference type="SAM" id="Phobius"/>
    </source>
</evidence>
<dbReference type="PANTHER" id="PTHR35902:SF3">
    <property type="entry name" value="NPCBM-ASSOCIATED, NEW3 DOMAIN OF ALPHA-GALACTOSIDASE"/>
    <property type="match status" value="1"/>
</dbReference>
<dbReference type="STRING" id="1110509.Mhar_2001"/>
<evidence type="ECO:0000313" key="3">
    <source>
        <dbReference type="Proteomes" id="UP000005877"/>
    </source>
</evidence>
<protein>
    <recommendedName>
        <fullName evidence="4">Alpha-galactosidase NEW3 domain-containing protein</fullName>
    </recommendedName>
</protein>
<organism evidence="2 3">
    <name type="scientific">Methanothrix harundinacea (strain 6Ac)</name>
    <name type="common">Methanosaeta harundinacea</name>
    <dbReference type="NCBI Taxonomy" id="1110509"/>
    <lineage>
        <taxon>Archaea</taxon>
        <taxon>Methanobacteriati</taxon>
        <taxon>Methanobacteriota</taxon>
        <taxon>Stenosarchaea group</taxon>
        <taxon>Methanomicrobia</taxon>
        <taxon>Methanotrichales</taxon>
        <taxon>Methanotrichaceae</taxon>
        <taxon>Methanothrix</taxon>
    </lineage>
</organism>
<dbReference type="PANTHER" id="PTHR35902">
    <property type="entry name" value="S-LAYER DOMAIN-LIKE PROTEIN-RELATED"/>
    <property type="match status" value="1"/>
</dbReference>
<keyword evidence="1" id="KW-1133">Transmembrane helix</keyword>
<feature type="transmembrane region" description="Helical" evidence="1">
    <location>
        <begin position="300"/>
        <end position="318"/>
    </location>
</feature>
<accession>G7WR54</accession>
<evidence type="ECO:0000313" key="2">
    <source>
        <dbReference type="EMBL" id="AET65357.1"/>
    </source>
</evidence>
<dbReference type="KEGG" id="mhi:Mhar_2001"/>
<keyword evidence="3" id="KW-1185">Reference proteome</keyword>
<dbReference type="EMBL" id="CP003117">
    <property type="protein sequence ID" value="AET65357.1"/>
    <property type="molecule type" value="Genomic_DNA"/>
</dbReference>
<keyword evidence="1" id="KW-0812">Transmembrane</keyword>
<proteinExistence type="predicted"/>
<dbReference type="PATRIC" id="fig|1110509.7.peg.2221"/>
<dbReference type="Proteomes" id="UP000005877">
    <property type="component" value="Chromosome"/>
</dbReference>